<feature type="compositionally biased region" description="Basic residues" evidence="1">
    <location>
        <begin position="76"/>
        <end position="91"/>
    </location>
</feature>
<sequence>MDQKRVQCRTGIRILYSHSKVKYWKRLFKESKKTAHVKGDEITWDTKFTQSWSYQDIPYNKKQAGLQERAEDTKMTKRKQNSKPTRRRLGRLRPTGKTT</sequence>
<dbReference type="AlphaFoldDB" id="A0AAW1UVF3"/>
<comment type="caution">
    <text evidence="2">The sequence shown here is derived from an EMBL/GenBank/DDBJ whole genome shotgun (WGS) entry which is preliminary data.</text>
</comment>
<protein>
    <submittedName>
        <fullName evidence="2">Uncharacterized protein</fullName>
    </submittedName>
</protein>
<reference evidence="2 3" key="1">
    <citation type="submission" date="2023-03" db="EMBL/GenBank/DDBJ databases">
        <title>Genome insight into feeding habits of ladybird beetles.</title>
        <authorList>
            <person name="Li H.-S."/>
            <person name="Huang Y.-H."/>
            <person name="Pang H."/>
        </authorList>
    </citation>
    <scope>NUCLEOTIDE SEQUENCE [LARGE SCALE GENOMIC DNA]</scope>
    <source>
        <strain evidence="2">SYSU_2023b</strain>
        <tissue evidence="2">Whole body</tissue>
    </source>
</reference>
<dbReference type="Proteomes" id="UP001431783">
    <property type="component" value="Unassembled WGS sequence"/>
</dbReference>
<evidence type="ECO:0000313" key="2">
    <source>
        <dbReference type="EMBL" id="KAK9884859.1"/>
    </source>
</evidence>
<accession>A0AAW1UVF3</accession>
<proteinExistence type="predicted"/>
<organism evidence="2 3">
    <name type="scientific">Henosepilachna vigintioctopunctata</name>
    <dbReference type="NCBI Taxonomy" id="420089"/>
    <lineage>
        <taxon>Eukaryota</taxon>
        <taxon>Metazoa</taxon>
        <taxon>Ecdysozoa</taxon>
        <taxon>Arthropoda</taxon>
        <taxon>Hexapoda</taxon>
        <taxon>Insecta</taxon>
        <taxon>Pterygota</taxon>
        <taxon>Neoptera</taxon>
        <taxon>Endopterygota</taxon>
        <taxon>Coleoptera</taxon>
        <taxon>Polyphaga</taxon>
        <taxon>Cucujiformia</taxon>
        <taxon>Coccinelloidea</taxon>
        <taxon>Coccinellidae</taxon>
        <taxon>Epilachninae</taxon>
        <taxon>Epilachnini</taxon>
        <taxon>Henosepilachna</taxon>
    </lineage>
</organism>
<gene>
    <name evidence="2" type="ORF">WA026_009081</name>
</gene>
<evidence type="ECO:0000256" key="1">
    <source>
        <dbReference type="SAM" id="MobiDB-lite"/>
    </source>
</evidence>
<feature type="region of interest" description="Disordered" evidence="1">
    <location>
        <begin position="63"/>
        <end position="99"/>
    </location>
</feature>
<dbReference type="EMBL" id="JARQZJ010000094">
    <property type="protein sequence ID" value="KAK9884859.1"/>
    <property type="molecule type" value="Genomic_DNA"/>
</dbReference>
<name>A0AAW1UVF3_9CUCU</name>
<keyword evidence="3" id="KW-1185">Reference proteome</keyword>
<evidence type="ECO:0000313" key="3">
    <source>
        <dbReference type="Proteomes" id="UP001431783"/>
    </source>
</evidence>